<feature type="compositionally biased region" description="Low complexity" evidence="16">
    <location>
        <begin position="12"/>
        <end position="25"/>
    </location>
</feature>
<dbReference type="Pfam" id="PF00644">
    <property type="entry name" value="PARP"/>
    <property type="match status" value="1"/>
</dbReference>
<comment type="subcellular location">
    <subcellularLocation>
        <location evidence="1">Nucleus</location>
    </subcellularLocation>
</comment>
<evidence type="ECO:0000256" key="7">
    <source>
        <dbReference type="ARBA" id="ARBA00022765"/>
    </source>
</evidence>
<dbReference type="GO" id="GO:0003950">
    <property type="term" value="F:NAD+ poly-ADP-ribosyltransferase activity"/>
    <property type="evidence" value="ECO:0007669"/>
    <property type="project" value="UniProtKB-UniRule"/>
</dbReference>
<dbReference type="FunFam" id="3.90.228.10:FF:000002">
    <property type="entry name" value="Poly [ADP-ribose] polymerase"/>
    <property type="match status" value="1"/>
</dbReference>
<keyword evidence="12" id="KW-0539">Nucleus</keyword>
<dbReference type="EC" id="2.4.2.-" evidence="15"/>
<feature type="domain" description="PARP catalytic" evidence="17">
    <location>
        <begin position="379"/>
        <end position="615"/>
    </location>
</feature>
<comment type="catalytic activity">
    <reaction evidence="14">
        <text>NAD(+) + (ADP-D-ribosyl)n-acceptor = nicotinamide + (ADP-D-ribosyl)n+1-acceptor + H(+).</text>
        <dbReference type="EC" id="2.4.2.30"/>
    </reaction>
</comment>
<evidence type="ECO:0000256" key="2">
    <source>
        <dbReference type="ARBA" id="ARBA00022676"/>
    </source>
</evidence>
<organism evidence="20 21">
    <name type="scientific">Schizopora paradoxa</name>
    <dbReference type="NCBI Taxonomy" id="27342"/>
    <lineage>
        <taxon>Eukaryota</taxon>
        <taxon>Fungi</taxon>
        <taxon>Dikarya</taxon>
        <taxon>Basidiomycota</taxon>
        <taxon>Agaricomycotina</taxon>
        <taxon>Agaricomycetes</taxon>
        <taxon>Hymenochaetales</taxon>
        <taxon>Schizoporaceae</taxon>
        <taxon>Schizopora</taxon>
    </lineage>
</organism>
<feature type="domain" description="PARP alpha-helical" evidence="18">
    <location>
        <begin position="242"/>
        <end position="366"/>
    </location>
</feature>
<dbReference type="FunFam" id="2.20.140.10:FF:000001">
    <property type="entry name" value="Poly [ADP-ribose] polymerase"/>
    <property type="match status" value="1"/>
</dbReference>
<dbReference type="CDD" id="cd07997">
    <property type="entry name" value="WGR_PARP"/>
    <property type="match status" value="1"/>
</dbReference>
<feature type="domain" description="WGR" evidence="19">
    <location>
        <begin position="108"/>
        <end position="208"/>
    </location>
</feature>
<sequence>MPPRASTRNKKAAAPISTTSTAAAPVTPPPAPKKAPASKRKAPTSKRSRAQVDDDEEDEEEEVKAKPVSKKKKVAKDDDEDKALPEKLVTVIKRGAAPVDPNSQYVQTHQVLSYDGEVWDGMLNQTNINKNNNKFYVLQLLHTIGNNSSCLLFLRWGRVGENGQSQTKGPWSTTQAINEFKKQFRSKTGISWEMRKDVVANTPRAGKYTWLERDFEEDEKDKEEGSSGSKGKEKEEEKPIPDSKLDSSIQSLCSLIFSTSLMDAALSSMNYDANKLPLGKLSKQTILNGFAALKELSEVLETPAKATQYGGLAAACAELSGRYYSIIPHNFGRNKPISIDSMPKLKKELELVDALGDMEIATKLLASKTTLDEDGNPLNPVDAHFRSLNLETMDPVAFGSKEFEGLATYAKDSHGSTHSYYKVNVEAAFRVTRRGEYDNWSKGGFEKYTGGERLLLWHGSRSTNFAGILSQGLRIAPPEAPVNGYMFGKGVYFADMMSKSANYCYANSSNNIGILLLCDVAVKPLYELNNASYNACAECKNAGKLATKGIGRTQPVDWQDASVALENEELKGVMMPKGAAQSVNPPGAYLQYNEYIVYDTSQIRVKYLLMVKMTY</sequence>
<dbReference type="InterPro" id="IPR004102">
    <property type="entry name" value="Poly(ADP-ribose)pol_reg_dom"/>
</dbReference>
<dbReference type="OrthoDB" id="2017365at2759"/>
<dbReference type="Gene3D" id="2.20.140.10">
    <property type="entry name" value="WGR domain"/>
    <property type="match status" value="1"/>
</dbReference>
<dbReference type="STRING" id="27342.A0A0H2SF87"/>
<keyword evidence="5" id="KW-0479">Metal-binding</keyword>
<keyword evidence="11" id="KW-0238">DNA-binding</keyword>
<evidence type="ECO:0000256" key="14">
    <source>
        <dbReference type="ARBA" id="ARBA00033987"/>
    </source>
</evidence>
<dbReference type="PANTHER" id="PTHR10459:SF60">
    <property type="entry name" value="POLY [ADP-RIBOSE] POLYMERASE 2"/>
    <property type="match status" value="1"/>
</dbReference>
<name>A0A0H2SF87_9AGAM</name>
<dbReference type="Gene3D" id="1.20.142.10">
    <property type="entry name" value="Poly(ADP-ribose) polymerase, regulatory domain"/>
    <property type="match status" value="1"/>
</dbReference>
<dbReference type="AlphaFoldDB" id="A0A0H2SF87"/>
<gene>
    <name evidence="20" type="ORF">SCHPADRAFT_897707</name>
</gene>
<dbReference type="Gene3D" id="3.90.228.10">
    <property type="match status" value="1"/>
</dbReference>
<dbReference type="Pfam" id="PF05406">
    <property type="entry name" value="WGR"/>
    <property type="match status" value="1"/>
</dbReference>
<feature type="region of interest" description="Disordered" evidence="16">
    <location>
        <begin position="210"/>
        <end position="245"/>
    </location>
</feature>
<dbReference type="GO" id="GO:0070212">
    <property type="term" value="P:protein poly-ADP-ribosylation"/>
    <property type="evidence" value="ECO:0007669"/>
    <property type="project" value="TreeGrafter"/>
</dbReference>
<evidence type="ECO:0000256" key="5">
    <source>
        <dbReference type="ARBA" id="ARBA00022723"/>
    </source>
</evidence>
<proteinExistence type="inferred from homology"/>
<evidence type="ECO:0000313" key="21">
    <source>
        <dbReference type="Proteomes" id="UP000053477"/>
    </source>
</evidence>
<evidence type="ECO:0000259" key="17">
    <source>
        <dbReference type="PROSITE" id="PS51059"/>
    </source>
</evidence>
<dbReference type="FunFam" id="1.20.142.10:FF:000002">
    <property type="entry name" value="Poly [ADP-ribose] polymerase"/>
    <property type="match status" value="1"/>
</dbReference>
<dbReference type="SUPFAM" id="SSF142921">
    <property type="entry name" value="WGR domain-like"/>
    <property type="match status" value="1"/>
</dbReference>
<dbReference type="InterPro" id="IPR036930">
    <property type="entry name" value="WGR_dom_sf"/>
</dbReference>
<protein>
    <recommendedName>
        <fullName evidence="15">Poly [ADP-ribose] polymerase</fullName>
        <shortName evidence="15">PARP</shortName>
        <ecNumber evidence="15">2.4.2.-</ecNumber>
    </recommendedName>
</protein>
<dbReference type="SUPFAM" id="SSF56399">
    <property type="entry name" value="ADP-ribosylation"/>
    <property type="match status" value="1"/>
</dbReference>
<evidence type="ECO:0000256" key="6">
    <source>
        <dbReference type="ARBA" id="ARBA00022737"/>
    </source>
</evidence>
<dbReference type="PANTHER" id="PTHR10459">
    <property type="entry name" value="DNA LIGASE"/>
    <property type="match status" value="1"/>
</dbReference>
<dbReference type="Proteomes" id="UP000053477">
    <property type="component" value="Unassembled WGS sequence"/>
</dbReference>
<evidence type="ECO:0000256" key="16">
    <source>
        <dbReference type="SAM" id="MobiDB-lite"/>
    </source>
</evidence>
<evidence type="ECO:0000256" key="8">
    <source>
        <dbReference type="ARBA" id="ARBA00022771"/>
    </source>
</evidence>
<dbReference type="InterPro" id="IPR050800">
    <property type="entry name" value="ARTD/PARP"/>
</dbReference>
<dbReference type="InterPro" id="IPR008893">
    <property type="entry name" value="WGR_domain"/>
</dbReference>
<dbReference type="GO" id="GO:1990404">
    <property type="term" value="F:NAD+-protein mono-ADP-ribosyltransferase activity"/>
    <property type="evidence" value="ECO:0007669"/>
    <property type="project" value="TreeGrafter"/>
</dbReference>
<evidence type="ECO:0000256" key="12">
    <source>
        <dbReference type="ARBA" id="ARBA00023242"/>
    </source>
</evidence>
<dbReference type="GO" id="GO:0016779">
    <property type="term" value="F:nucleotidyltransferase activity"/>
    <property type="evidence" value="ECO:0007669"/>
    <property type="project" value="UniProtKB-KW"/>
</dbReference>
<evidence type="ECO:0000313" key="20">
    <source>
        <dbReference type="EMBL" id="KLO20418.1"/>
    </source>
</evidence>
<evidence type="ECO:0000256" key="1">
    <source>
        <dbReference type="ARBA" id="ARBA00004123"/>
    </source>
</evidence>
<accession>A0A0H2SF87</accession>
<dbReference type="SUPFAM" id="SSF47587">
    <property type="entry name" value="Domain of poly(ADP-ribose) polymerase"/>
    <property type="match status" value="1"/>
</dbReference>
<dbReference type="PROSITE" id="PS51060">
    <property type="entry name" value="PARP_ALPHA_HD"/>
    <property type="match status" value="1"/>
</dbReference>
<evidence type="ECO:0000256" key="15">
    <source>
        <dbReference type="RuleBase" id="RU362114"/>
    </source>
</evidence>
<dbReference type="PROSITE" id="PS51059">
    <property type="entry name" value="PARP_CATALYTIC"/>
    <property type="match status" value="1"/>
</dbReference>
<reference evidence="20 21" key="1">
    <citation type="submission" date="2015-04" db="EMBL/GenBank/DDBJ databases">
        <title>Complete genome sequence of Schizopora paradoxa KUC8140, a cosmopolitan wood degrader in East Asia.</title>
        <authorList>
            <consortium name="DOE Joint Genome Institute"/>
            <person name="Min B."/>
            <person name="Park H."/>
            <person name="Jang Y."/>
            <person name="Kim J.-J."/>
            <person name="Kim K.H."/>
            <person name="Pangilinan J."/>
            <person name="Lipzen A."/>
            <person name="Riley R."/>
            <person name="Grigoriev I.V."/>
            <person name="Spatafora J.W."/>
            <person name="Choi I.-G."/>
        </authorList>
    </citation>
    <scope>NUCLEOTIDE SEQUENCE [LARGE SCALE GENOMIC DNA]</scope>
    <source>
        <strain evidence="20 21">KUC8140</strain>
    </source>
</reference>
<evidence type="ECO:0000256" key="13">
    <source>
        <dbReference type="ARBA" id="ARBA00024347"/>
    </source>
</evidence>
<evidence type="ECO:0000259" key="19">
    <source>
        <dbReference type="PROSITE" id="PS51977"/>
    </source>
</evidence>
<keyword evidence="2 15" id="KW-0328">Glycosyltransferase</keyword>
<dbReference type="GO" id="GO:0008270">
    <property type="term" value="F:zinc ion binding"/>
    <property type="evidence" value="ECO:0007669"/>
    <property type="project" value="UniProtKB-KW"/>
</dbReference>
<evidence type="ECO:0000256" key="9">
    <source>
        <dbReference type="ARBA" id="ARBA00022833"/>
    </source>
</evidence>
<evidence type="ECO:0000259" key="18">
    <source>
        <dbReference type="PROSITE" id="PS51060"/>
    </source>
</evidence>
<evidence type="ECO:0000256" key="11">
    <source>
        <dbReference type="ARBA" id="ARBA00023125"/>
    </source>
</evidence>
<keyword evidence="6" id="KW-0677">Repeat</keyword>
<keyword evidence="3 15" id="KW-0808">Transferase</keyword>
<keyword evidence="4" id="KW-0548">Nucleotidyltransferase</keyword>
<evidence type="ECO:0000256" key="4">
    <source>
        <dbReference type="ARBA" id="ARBA00022695"/>
    </source>
</evidence>
<keyword evidence="21" id="KW-1185">Reference proteome</keyword>
<dbReference type="Pfam" id="PF02877">
    <property type="entry name" value="PARP_reg"/>
    <property type="match status" value="1"/>
</dbReference>
<feature type="compositionally biased region" description="Basic residues" evidence="16">
    <location>
        <begin position="36"/>
        <end position="49"/>
    </location>
</feature>
<dbReference type="EMBL" id="KQ085882">
    <property type="protein sequence ID" value="KLO20418.1"/>
    <property type="molecule type" value="Genomic_DNA"/>
</dbReference>
<comment type="similarity">
    <text evidence="13">Belongs to the ARTD/PARP family.</text>
</comment>
<feature type="compositionally biased region" description="Acidic residues" evidence="16">
    <location>
        <begin position="53"/>
        <end position="62"/>
    </location>
</feature>
<dbReference type="CDD" id="cd01437">
    <property type="entry name" value="parp_like"/>
    <property type="match status" value="1"/>
</dbReference>
<dbReference type="GO" id="GO:0005730">
    <property type="term" value="C:nucleolus"/>
    <property type="evidence" value="ECO:0007669"/>
    <property type="project" value="TreeGrafter"/>
</dbReference>
<feature type="region of interest" description="Disordered" evidence="16">
    <location>
        <begin position="1"/>
        <end position="80"/>
    </location>
</feature>
<dbReference type="PROSITE" id="PS51977">
    <property type="entry name" value="WGR"/>
    <property type="match status" value="1"/>
</dbReference>
<evidence type="ECO:0000256" key="3">
    <source>
        <dbReference type="ARBA" id="ARBA00022679"/>
    </source>
</evidence>
<dbReference type="GO" id="GO:0003677">
    <property type="term" value="F:DNA binding"/>
    <property type="evidence" value="ECO:0007669"/>
    <property type="project" value="UniProtKB-KW"/>
</dbReference>
<keyword evidence="9" id="KW-0862">Zinc</keyword>
<keyword evidence="8" id="KW-0863">Zinc-finger</keyword>
<dbReference type="InterPro" id="IPR012317">
    <property type="entry name" value="Poly(ADP-ribose)pol_cat_dom"/>
</dbReference>
<feature type="compositionally biased region" description="Basic and acidic residues" evidence="16">
    <location>
        <begin position="222"/>
        <end position="245"/>
    </location>
</feature>
<evidence type="ECO:0000256" key="10">
    <source>
        <dbReference type="ARBA" id="ARBA00023027"/>
    </source>
</evidence>
<dbReference type="InterPro" id="IPR036616">
    <property type="entry name" value="Poly(ADP-ribose)pol_reg_dom_sf"/>
</dbReference>
<dbReference type="InParanoid" id="A0A0H2SF87"/>
<dbReference type="GO" id="GO:0006302">
    <property type="term" value="P:double-strand break repair"/>
    <property type="evidence" value="ECO:0007669"/>
    <property type="project" value="TreeGrafter"/>
</dbReference>
<keyword evidence="7" id="KW-0013">ADP-ribosylation</keyword>
<dbReference type="SMART" id="SM00773">
    <property type="entry name" value="WGR"/>
    <property type="match status" value="1"/>
</dbReference>
<keyword evidence="10 15" id="KW-0520">NAD</keyword>